<dbReference type="GO" id="GO:0005506">
    <property type="term" value="F:iron ion binding"/>
    <property type="evidence" value="ECO:0007669"/>
    <property type="project" value="InterPro"/>
</dbReference>
<evidence type="ECO:0000256" key="14">
    <source>
        <dbReference type="SAM" id="Phobius"/>
    </source>
</evidence>
<evidence type="ECO:0000256" key="3">
    <source>
        <dbReference type="ARBA" id="ARBA00004406"/>
    </source>
</evidence>
<dbReference type="Ensembl" id="ENSVKKT00000000198.1">
    <property type="protein sequence ID" value="ENSVKKP00000000191.1"/>
    <property type="gene ID" value="ENSVKKG00000000164.1"/>
</dbReference>
<dbReference type="InterPro" id="IPR050182">
    <property type="entry name" value="Cytochrome_P450_fam2"/>
</dbReference>
<comment type="cofactor">
    <cofactor evidence="1 13">
        <name>heme</name>
        <dbReference type="ChEBI" id="CHEBI:30413"/>
    </cofactor>
</comment>
<dbReference type="GO" id="GO:0005789">
    <property type="term" value="C:endoplasmic reticulum membrane"/>
    <property type="evidence" value="ECO:0007669"/>
    <property type="project" value="UniProtKB-SubCell"/>
</dbReference>
<comment type="similarity">
    <text evidence="4">Belongs to the cytochrome P450 family.</text>
</comment>
<proteinExistence type="inferred from homology"/>
<dbReference type="Proteomes" id="UP000694545">
    <property type="component" value="Unplaced"/>
</dbReference>
<comment type="subcellular location">
    <subcellularLocation>
        <location evidence="3">Endoplasmic reticulum membrane</location>
        <topology evidence="3">Peripheral membrane protein</topology>
    </subcellularLocation>
    <subcellularLocation>
        <location evidence="2">Microsome membrane</location>
        <topology evidence="2">Peripheral membrane protein</topology>
    </subcellularLocation>
</comment>
<evidence type="ECO:0000256" key="6">
    <source>
        <dbReference type="ARBA" id="ARBA00022723"/>
    </source>
</evidence>
<evidence type="ECO:0000256" key="13">
    <source>
        <dbReference type="PIRSR" id="PIRSR602401-1"/>
    </source>
</evidence>
<evidence type="ECO:0000256" key="5">
    <source>
        <dbReference type="ARBA" id="ARBA00022617"/>
    </source>
</evidence>
<evidence type="ECO:0000256" key="11">
    <source>
        <dbReference type="ARBA" id="ARBA00023033"/>
    </source>
</evidence>
<evidence type="ECO:0000256" key="9">
    <source>
        <dbReference type="ARBA" id="ARBA00023002"/>
    </source>
</evidence>
<evidence type="ECO:0000313" key="15">
    <source>
        <dbReference type="Ensembl" id="ENSVKKP00000000191.1"/>
    </source>
</evidence>
<keyword evidence="11" id="KW-0503">Monooxygenase</keyword>
<dbReference type="PRINTS" id="PR00385">
    <property type="entry name" value="P450"/>
</dbReference>
<evidence type="ECO:0000256" key="10">
    <source>
        <dbReference type="ARBA" id="ARBA00023004"/>
    </source>
</evidence>
<dbReference type="PRINTS" id="PR00463">
    <property type="entry name" value="EP450I"/>
</dbReference>
<evidence type="ECO:0000256" key="4">
    <source>
        <dbReference type="ARBA" id="ARBA00010617"/>
    </source>
</evidence>
<keyword evidence="9" id="KW-0560">Oxidoreductase</keyword>
<reference evidence="15" key="1">
    <citation type="submission" date="2025-08" db="UniProtKB">
        <authorList>
            <consortium name="Ensembl"/>
        </authorList>
    </citation>
    <scope>IDENTIFICATION</scope>
</reference>
<accession>A0A8D2KQB0</accession>
<keyword evidence="10 13" id="KW-0408">Iron</keyword>
<dbReference type="InterPro" id="IPR001128">
    <property type="entry name" value="Cyt_P450"/>
</dbReference>
<evidence type="ECO:0000256" key="7">
    <source>
        <dbReference type="ARBA" id="ARBA00022824"/>
    </source>
</evidence>
<evidence type="ECO:0000256" key="8">
    <source>
        <dbReference type="ARBA" id="ARBA00022848"/>
    </source>
</evidence>
<keyword evidence="6 13" id="KW-0479">Metal-binding</keyword>
<dbReference type="InterPro" id="IPR036396">
    <property type="entry name" value="Cyt_P450_sf"/>
</dbReference>
<evidence type="ECO:0008006" key="17">
    <source>
        <dbReference type="Google" id="ProtNLM"/>
    </source>
</evidence>
<keyword evidence="12 14" id="KW-0472">Membrane</keyword>
<dbReference type="Pfam" id="PF00067">
    <property type="entry name" value="p450"/>
    <property type="match status" value="2"/>
</dbReference>
<protein>
    <recommendedName>
        <fullName evidence="17">Cytochrome P450</fullName>
    </recommendedName>
</protein>
<dbReference type="Gene3D" id="1.10.630.10">
    <property type="entry name" value="Cytochrome P450"/>
    <property type="match status" value="1"/>
</dbReference>
<dbReference type="InterPro" id="IPR002401">
    <property type="entry name" value="Cyt_P450_E_grp-I"/>
</dbReference>
<evidence type="ECO:0000313" key="16">
    <source>
        <dbReference type="Proteomes" id="UP000694545"/>
    </source>
</evidence>
<keyword evidence="14" id="KW-1133">Transmembrane helix</keyword>
<dbReference type="GO" id="GO:0006805">
    <property type="term" value="P:xenobiotic metabolic process"/>
    <property type="evidence" value="ECO:0007669"/>
    <property type="project" value="TreeGrafter"/>
</dbReference>
<dbReference type="SUPFAM" id="SSF48264">
    <property type="entry name" value="Cytochrome P450"/>
    <property type="match status" value="1"/>
</dbReference>
<dbReference type="GO" id="GO:0020037">
    <property type="term" value="F:heme binding"/>
    <property type="evidence" value="ECO:0007669"/>
    <property type="project" value="InterPro"/>
</dbReference>
<evidence type="ECO:0000256" key="12">
    <source>
        <dbReference type="ARBA" id="ARBA00023136"/>
    </source>
</evidence>
<dbReference type="GO" id="GO:0006082">
    <property type="term" value="P:organic acid metabolic process"/>
    <property type="evidence" value="ECO:0007669"/>
    <property type="project" value="TreeGrafter"/>
</dbReference>
<keyword evidence="14" id="KW-0812">Transmembrane</keyword>
<dbReference type="PANTHER" id="PTHR24300">
    <property type="entry name" value="CYTOCHROME P450 508A4-RELATED"/>
    <property type="match status" value="1"/>
</dbReference>
<dbReference type="FunFam" id="1.10.630.10:FF:000238">
    <property type="entry name" value="Cytochrome P450 2A6"/>
    <property type="match status" value="1"/>
</dbReference>
<feature type="binding site" description="axial binding residue" evidence="13">
    <location>
        <position position="331"/>
    </location>
    <ligand>
        <name>heme</name>
        <dbReference type="ChEBI" id="CHEBI:30413"/>
    </ligand>
    <ligandPart>
        <name>Fe</name>
        <dbReference type="ChEBI" id="CHEBI:18248"/>
    </ligandPart>
</feature>
<keyword evidence="5 13" id="KW-0349">Heme</keyword>
<keyword evidence="8" id="KW-0492">Microsome</keyword>
<dbReference type="AlphaFoldDB" id="A0A8D2KQB0"/>
<feature type="transmembrane region" description="Helical" evidence="14">
    <location>
        <begin position="37"/>
        <end position="61"/>
    </location>
</feature>
<reference evidence="15" key="2">
    <citation type="submission" date="2025-09" db="UniProtKB">
        <authorList>
            <consortium name="Ensembl"/>
        </authorList>
    </citation>
    <scope>IDENTIFICATION</scope>
</reference>
<name>A0A8D2KQB0_VARKO</name>
<evidence type="ECO:0000256" key="2">
    <source>
        <dbReference type="ARBA" id="ARBA00004174"/>
    </source>
</evidence>
<evidence type="ECO:0000256" key="1">
    <source>
        <dbReference type="ARBA" id="ARBA00001971"/>
    </source>
</evidence>
<keyword evidence="7" id="KW-0256">Endoplasmic reticulum</keyword>
<dbReference type="PANTHER" id="PTHR24300:SF177">
    <property type="entry name" value="CYTOCHROME P450 2J2"/>
    <property type="match status" value="1"/>
</dbReference>
<keyword evidence="16" id="KW-1185">Reference proteome</keyword>
<organism evidence="15 16">
    <name type="scientific">Varanus komodoensis</name>
    <name type="common">Komodo dragon</name>
    <dbReference type="NCBI Taxonomy" id="61221"/>
    <lineage>
        <taxon>Eukaryota</taxon>
        <taxon>Metazoa</taxon>
        <taxon>Chordata</taxon>
        <taxon>Craniata</taxon>
        <taxon>Vertebrata</taxon>
        <taxon>Euteleostomi</taxon>
        <taxon>Lepidosauria</taxon>
        <taxon>Squamata</taxon>
        <taxon>Bifurcata</taxon>
        <taxon>Unidentata</taxon>
        <taxon>Episquamata</taxon>
        <taxon>Toxicofera</taxon>
        <taxon>Anguimorpha</taxon>
        <taxon>Paleoanguimorpha</taxon>
        <taxon>Varanoidea</taxon>
        <taxon>Varanidae</taxon>
        <taxon>Varanus</taxon>
    </lineage>
</organism>
<sequence>MVSPTLEVLAWSSALTRGLTQWPHRLFHLYHSMIPDFILFFFFLVCITYDSSFYMLLYCLFPQLYQAFPTIMKYFPGPHHTIFKNWGLFKSFVREIIDKHKEDWNPHETRDFIDAYLNEMAKLWNPVQQLWGVFPFPSFVLNPSFRNSSESWIDGMRDDVFMKGSHASSFTFSQEDAAPSFHEENLLHCALDLFSAGTETTSATLRWALLYMALHPDIQAKVQAEIDSVIGQSRQPATEDRDRMPYTNAVIHEVQRISNILPLNVPRMTTRDTNVAGFCLPKGSMLITNLTSVLLDKDEWETPDVFNPGHFLENGHFRKREAFIPFSRRLCLGENLARKELFLFITNVLQAFTLQMPEGVTELSTTPAKGFSVQGGLSQLNRTEQIISEISECIKTNKSPKKPVTDVGLLLNRFDFSFW</sequence>
<dbReference type="GO" id="GO:0016712">
    <property type="term" value="F:oxidoreductase activity, acting on paired donors, with incorporation or reduction of molecular oxygen, reduced flavin or flavoprotein as one donor, and incorporation of one atom of oxygen"/>
    <property type="evidence" value="ECO:0007669"/>
    <property type="project" value="TreeGrafter"/>
</dbReference>